<dbReference type="InterPro" id="IPR024079">
    <property type="entry name" value="MetalloPept_cat_dom_sf"/>
</dbReference>
<keyword evidence="6" id="KW-1185">Reference proteome</keyword>
<dbReference type="GO" id="GO:0005886">
    <property type="term" value="C:plasma membrane"/>
    <property type="evidence" value="ECO:0007669"/>
    <property type="project" value="UniProtKB-SubCell"/>
</dbReference>
<evidence type="ECO:0000313" key="5">
    <source>
        <dbReference type="EnsemblMetazoa" id="XP_008213127"/>
    </source>
</evidence>
<dbReference type="Proteomes" id="UP000002358">
    <property type="component" value="Chromosome 1"/>
</dbReference>
<dbReference type="GeneID" id="103317326"/>
<feature type="chain" id="PRO_5029824062" description="Peptidase M13 N-terminal domain-containing protein" evidence="3">
    <location>
        <begin position="21"/>
        <end position="708"/>
    </location>
</feature>
<dbReference type="EnsemblMetazoa" id="XM_008214905">
    <property type="protein sequence ID" value="XP_008213127"/>
    <property type="gene ID" value="LOC103317326"/>
</dbReference>
<keyword evidence="3" id="KW-0732">Signal</keyword>
<dbReference type="KEGG" id="nvi:103317326"/>
<feature type="domain" description="Peptidase M13 N-terminal" evidence="4">
    <location>
        <begin position="62"/>
        <end position="442"/>
    </location>
</feature>
<organism evidence="5 6">
    <name type="scientific">Nasonia vitripennis</name>
    <name type="common">Parasitic wasp</name>
    <dbReference type="NCBI Taxonomy" id="7425"/>
    <lineage>
        <taxon>Eukaryota</taxon>
        <taxon>Metazoa</taxon>
        <taxon>Ecdysozoa</taxon>
        <taxon>Arthropoda</taxon>
        <taxon>Hexapoda</taxon>
        <taxon>Insecta</taxon>
        <taxon>Pterygota</taxon>
        <taxon>Neoptera</taxon>
        <taxon>Endopterygota</taxon>
        <taxon>Hymenoptera</taxon>
        <taxon>Apocrita</taxon>
        <taxon>Proctotrupomorpha</taxon>
        <taxon>Chalcidoidea</taxon>
        <taxon>Pteromalidae</taxon>
        <taxon>Pteromalinae</taxon>
        <taxon>Nasonia</taxon>
    </lineage>
</organism>
<dbReference type="InParanoid" id="A0A7M7HE42"/>
<comment type="subcellular location">
    <subcellularLocation>
        <location evidence="1">Cell membrane</location>
        <topology evidence="1">Single-pass type II membrane protein</topology>
    </subcellularLocation>
</comment>
<reference evidence="5" key="1">
    <citation type="submission" date="2021-01" db="UniProtKB">
        <authorList>
            <consortium name="EnsemblMetazoa"/>
        </authorList>
    </citation>
    <scope>IDENTIFICATION</scope>
</reference>
<accession>A0A7M7HE42</accession>
<dbReference type="GO" id="GO:0004222">
    <property type="term" value="F:metalloendopeptidase activity"/>
    <property type="evidence" value="ECO:0007669"/>
    <property type="project" value="InterPro"/>
</dbReference>
<dbReference type="RefSeq" id="XP_008213127.1">
    <property type="nucleotide sequence ID" value="XM_008214905.3"/>
</dbReference>
<evidence type="ECO:0000256" key="1">
    <source>
        <dbReference type="ARBA" id="ARBA00004401"/>
    </source>
</evidence>
<dbReference type="Gene3D" id="3.40.390.10">
    <property type="entry name" value="Collagenase (Catalytic Domain)"/>
    <property type="match status" value="1"/>
</dbReference>
<dbReference type="GO" id="GO:0016485">
    <property type="term" value="P:protein processing"/>
    <property type="evidence" value="ECO:0007669"/>
    <property type="project" value="TreeGrafter"/>
</dbReference>
<dbReference type="InterPro" id="IPR008753">
    <property type="entry name" value="Peptidase_M13_N"/>
</dbReference>
<dbReference type="PROSITE" id="PS51885">
    <property type="entry name" value="NEPRILYSIN"/>
    <property type="match status" value="1"/>
</dbReference>
<evidence type="ECO:0000313" key="6">
    <source>
        <dbReference type="Proteomes" id="UP000002358"/>
    </source>
</evidence>
<dbReference type="PANTHER" id="PTHR11733">
    <property type="entry name" value="ZINC METALLOPROTEASE FAMILY M13 NEPRILYSIN-RELATED"/>
    <property type="match status" value="1"/>
</dbReference>
<evidence type="ECO:0000259" key="4">
    <source>
        <dbReference type="Pfam" id="PF05649"/>
    </source>
</evidence>
<name>A0A7M7HE42_NASVI</name>
<dbReference type="Pfam" id="PF05649">
    <property type="entry name" value="Peptidase_M13_N"/>
    <property type="match status" value="1"/>
</dbReference>
<dbReference type="InterPro" id="IPR042089">
    <property type="entry name" value="Peptidase_M13_dom_2"/>
</dbReference>
<dbReference type="AlphaFoldDB" id="A0A7M7HE42"/>
<proteinExistence type="inferred from homology"/>
<dbReference type="SUPFAM" id="SSF55486">
    <property type="entry name" value="Metalloproteases ('zincins'), catalytic domain"/>
    <property type="match status" value="1"/>
</dbReference>
<feature type="signal peptide" evidence="3">
    <location>
        <begin position="1"/>
        <end position="20"/>
    </location>
</feature>
<evidence type="ECO:0000256" key="3">
    <source>
        <dbReference type="SAM" id="SignalP"/>
    </source>
</evidence>
<dbReference type="PANTHER" id="PTHR11733:SF167">
    <property type="entry name" value="FI17812P1-RELATED"/>
    <property type="match status" value="1"/>
</dbReference>
<evidence type="ECO:0000256" key="2">
    <source>
        <dbReference type="ARBA" id="ARBA00007357"/>
    </source>
</evidence>
<protein>
    <recommendedName>
        <fullName evidence="4">Peptidase M13 N-terminal domain-containing protein</fullName>
    </recommendedName>
</protein>
<comment type="similarity">
    <text evidence="2">Belongs to the peptidase M13 family.</text>
</comment>
<sequence>MSINGLFAVFIVIYVVSGFAVPIEDSLNNIDAVWISNGIHTQNKQNNDLLSVLSGLDQAVDPCEDAYSYACKNGGKFWTQEYVQKIYPEVRNSLIKILSQKPTKKEVHSLSIEKQLFQQCMNLGANETSEAKDEKEVLIARLFQHVFRPNANWKNIDEALNIIGFGHPFFDINVERDPENPSHNIVSLRPPSHAQIKHIKHLTNKAFETSEQSNLITNIVDSISTESKNTILNFLSILHPLVFFTTTQTGDAEKIKLNNLNSIGSYDEFAINLRQKIESDPVSDHFPEFKDFLKSQESNDESNNSVDLIGTVKQHFAEITNINDNEVILVKHTSYFVLLNKLLNAFSNHAIAEVIKFKVLIENLRYIEWKSANSLEHIKRSIFCFGDTKLYGASFKLNRDLRKDTHKEGQYYELVQDMLHEIVDVINTEISNSKIISSAEKAYFVSEMKLITANALHQNREYVSEYYRYNGQDFEFGSSYFSNIIRYRKLLQRIEMSKLKDTSKNPRPEPYSITDLDRPSNRFVFSLFVNSHYSPLSPELPKEIHYSVYGVKIASFLFGLFNEQKRVDALQARHRDDWSAHPTYSKAAIDCFTSSLEPYDKELPKETLTELFGLRIAYKAMLNDYLNEGSRKYFVPELAREGVTADKMFFVSYARYHCYYGKRVMNTILSNVDAFSFANNCYEKTANDLPKCHLKGFEIQENNLLSRA</sequence>
<dbReference type="SMR" id="A0A7M7HE42"/>
<dbReference type="InterPro" id="IPR000718">
    <property type="entry name" value="Peptidase_M13"/>
</dbReference>
<dbReference type="Gene3D" id="1.10.1380.10">
    <property type="entry name" value="Neutral endopeptidase , domain2"/>
    <property type="match status" value="1"/>
</dbReference>